<organism evidence="2 3">
    <name type="scientific">Moniliophthora roreri (strain MCA 2997)</name>
    <name type="common">Cocoa frosty pod rot fungus</name>
    <name type="synonym">Crinipellis roreri</name>
    <dbReference type="NCBI Taxonomy" id="1381753"/>
    <lineage>
        <taxon>Eukaryota</taxon>
        <taxon>Fungi</taxon>
        <taxon>Dikarya</taxon>
        <taxon>Basidiomycota</taxon>
        <taxon>Agaricomycotina</taxon>
        <taxon>Agaricomycetes</taxon>
        <taxon>Agaricomycetidae</taxon>
        <taxon>Agaricales</taxon>
        <taxon>Marasmiineae</taxon>
        <taxon>Marasmiaceae</taxon>
        <taxon>Moniliophthora</taxon>
    </lineage>
</organism>
<gene>
    <name evidence="2" type="ORF">Moror_3542</name>
</gene>
<dbReference type="OrthoDB" id="3119531at2759"/>
<dbReference type="EMBL" id="AWSO01002736">
    <property type="protein sequence ID" value="ESK81049.1"/>
    <property type="molecule type" value="Genomic_DNA"/>
</dbReference>
<evidence type="ECO:0000313" key="3">
    <source>
        <dbReference type="Proteomes" id="UP000017559"/>
    </source>
</evidence>
<feature type="compositionally biased region" description="Polar residues" evidence="1">
    <location>
        <begin position="237"/>
        <end position="252"/>
    </location>
</feature>
<keyword evidence="3" id="KW-1185">Reference proteome</keyword>
<dbReference type="KEGG" id="mrr:Moror_3542"/>
<feature type="compositionally biased region" description="Acidic residues" evidence="1">
    <location>
        <begin position="184"/>
        <end position="194"/>
    </location>
</feature>
<evidence type="ECO:0008006" key="4">
    <source>
        <dbReference type="Google" id="ProtNLM"/>
    </source>
</evidence>
<accession>V2XNG9</accession>
<dbReference type="Proteomes" id="UP000017559">
    <property type="component" value="Unassembled WGS sequence"/>
</dbReference>
<name>V2XNG9_MONRO</name>
<proteinExistence type="predicted"/>
<comment type="caution">
    <text evidence="2">The sequence shown here is derived from an EMBL/GenBank/DDBJ whole genome shotgun (WGS) entry which is preliminary data.</text>
</comment>
<dbReference type="HOGENOM" id="CLU_034117_0_0_1"/>
<feature type="region of interest" description="Disordered" evidence="1">
    <location>
        <begin position="164"/>
        <end position="323"/>
    </location>
</feature>
<evidence type="ECO:0000313" key="2">
    <source>
        <dbReference type="EMBL" id="ESK81049.1"/>
    </source>
</evidence>
<sequence length="639" mass="70190">MTRKVKSKSTAAPIASSSKLKEVSLPQLSTINAAALSVLHLHCVLLFSICHNVWHHLEGKSSPFADASALANFTFPAMKTPLVSLDEFCGRFWFPQTFVRLLVLALQLLKHLDSHFSITIPNDLYSAFPSKSWFHFWKHTLGLKPLNPSENFPSNEEILAKYDPDQNVPDINDDIEISDHEDSNSSDEDGSGDEDIVKVKPSKHPIRSIKPPVRATPIIKVPACSSGSSKTKQKSQPAASSSTQVTIKTEPSSLKCKAHDTSLPQPPARKCARTVTKAADKSSDPKGKRRAVDPPPDKGEKDSAEDMDIDELDPSQPSAAKSIQDLNLEDIVSGVGQGRSAKENASNVLRLLQALGRTKAMEVLQSHPGLLNLGLSDTFWPIHKIVSALTTHPGADADINNELLCTQCDLANARCETGSGTSTRCQQCTRLQLQCSFGMYFLDAFTMNNQHFVQSLSSLAGLAFQMSAIFNLMVSSFCIQQQISLLRVQEESVKSALRQHHELLRASCTDPHVILKYLFWHDPNFTPSEEQLNILCTSLGWIARDLGVPDGYEFEVICPMDPFFASFSDIQVILKGTDFDVTGLKSGSYMIVDNKVVMVDGSEALRFEGLTVDNEAGPSNSISLLSLIQYSSINIFFVL</sequence>
<feature type="compositionally biased region" description="Basic and acidic residues" evidence="1">
    <location>
        <begin position="278"/>
        <end position="304"/>
    </location>
</feature>
<evidence type="ECO:0000256" key="1">
    <source>
        <dbReference type="SAM" id="MobiDB-lite"/>
    </source>
</evidence>
<feature type="compositionally biased region" description="Low complexity" evidence="1">
    <location>
        <begin position="225"/>
        <end position="236"/>
    </location>
</feature>
<reference evidence="2 3" key="1">
    <citation type="journal article" date="2014" name="BMC Genomics">
        <title>Genome and secretome analysis of the hemibiotrophic fungal pathogen, Moniliophthora roreri, which causes frosty pod rot disease of cacao: mechanisms of the biotrophic and necrotrophic phases.</title>
        <authorList>
            <person name="Meinhardt L.W."/>
            <person name="Costa G.G.L."/>
            <person name="Thomazella D.P.T."/>
            <person name="Teixeira P.J.P.L."/>
            <person name="Carazzolle M.F."/>
            <person name="Schuster S.C."/>
            <person name="Carlson J.E."/>
            <person name="Guiltinan M.J."/>
            <person name="Mieczkowski P."/>
            <person name="Farmer A."/>
            <person name="Ramaraj T."/>
            <person name="Crozier J."/>
            <person name="Davis R.E."/>
            <person name="Shao J."/>
            <person name="Melnick R.L."/>
            <person name="Pereira G.A.G."/>
            <person name="Bailey B.A."/>
        </authorList>
    </citation>
    <scope>NUCLEOTIDE SEQUENCE [LARGE SCALE GENOMIC DNA]</scope>
    <source>
        <strain evidence="2 3">MCA 2997</strain>
    </source>
</reference>
<protein>
    <recommendedName>
        <fullName evidence="4">Zn(2)-C6 fungal-type domain-containing protein</fullName>
    </recommendedName>
</protein>
<dbReference type="AlphaFoldDB" id="V2XNG9"/>